<protein>
    <submittedName>
        <fullName evidence="4">TetR family transcriptional regulator</fullName>
    </submittedName>
</protein>
<dbReference type="GO" id="GO:0003700">
    <property type="term" value="F:DNA-binding transcription factor activity"/>
    <property type="evidence" value="ECO:0007669"/>
    <property type="project" value="TreeGrafter"/>
</dbReference>
<sequence>MPKIEAPTVREHHAMVKAKLIGATEAILREKGPDSLSAGAVAEQAGIARNSIYRYVDSVDDLKLLALEQHVPRWSEAVFSQVDPEADPAEKLASFAVASLRQTQDSSHGFLMSLMRTARPRNTSHVRMQAEGEVKTIHSQVFGFIREQWQALDVAEPEVWAGYVHAIIFDSFGQAEAGADVEKLAGPLHDSVLALARAAAMDKVR</sequence>
<evidence type="ECO:0000256" key="1">
    <source>
        <dbReference type="ARBA" id="ARBA00023125"/>
    </source>
</evidence>
<dbReference type="SUPFAM" id="SSF46689">
    <property type="entry name" value="Homeodomain-like"/>
    <property type="match status" value="1"/>
</dbReference>
<evidence type="ECO:0000259" key="3">
    <source>
        <dbReference type="PROSITE" id="PS50977"/>
    </source>
</evidence>
<dbReference type="RefSeq" id="WP_109092490.1">
    <property type="nucleotide sequence ID" value="NZ_QETB01000001.1"/>
</dbReference>
<keyword evidence="5" id="KW-1185">Reference proteome</keyword>
<evidence type="ECO:0000313" key="5">
    <source>
        <dbReference type="Proteomes" id="UP000245283"/>
    </source>
</evidence>
<feature type="DNA-binding region" description="H-T-H motif" evidence="2">
    <location>
        <begin position="37"/>
        <end position="56"/>
    </location>
</feature>
<gene>
    <name evidence="4" type="ORF">DD236_00805</name>
</gene>
<dbReference type="PROSITE" id="PS50977">
    <property type="entry name" value="HTH_TETR_2"/>
    <property type="match status" value="1"/>
</dbReference>
<dbReference type="AlphaFoldDB" id="A0A2V1KC56"/>
<dbReference type="Proteomes" id="UP000245283">
    <property type="component" value="Unassembled WGS sequence"/>
</dbReference>
<dbReference type="PANTHER" id="PTHR30055:SF226">
    <property type="entry name" value="HTH-TYPE TRANSCRIPTIONAL REGULATOR PKSA"/>
    <property type="match status" value="1"/>
</dbReference>
<reference evidence="5" key="1">
    <citation type="submission" date="2018-05" db="EMBL/GenBank/DDBJ databases">
        <authorList>
            <person name="Li Y."/>
        </authorList>
    </citation>
    <scope>NUCLEOTIDE SEQUENCE [LARGE SCALE GENOMIC DNA]</scope>
    <source>
        <strain evidence="5">sk1b4</strain>
    </source>
</reference>
<dbReference type="InterPro" id="IPR001647">
    <property type="entry name" value="HTH_TetR"/>
</dbReference>
<feature type="domain" description="HTH tetR-type" evidence="3">
    <location>
        <begin position="14"/>
        <end position="74"/>
    </location>
</feature>
<dbReference type="Gene3D" id="1.10.357.10">
    <property type="entry name" value="Tetracycline Repressor, domain 2"/>
    <property type="match status" value="1"/>
</dbReference>
<evidence type="ECO:0000256" key="2">
    <source>
        <dbReference type="PROSITE-ProRule" id="PRU00335"/>
    </source>
</evidence>
<accession>A0A2V1KC56</accession>
<dbReference type="InterPro" id="IPR009057">
    <property type="entry name" value="Homeodomain-like_sf"/>
</dbReference>
<dbReference type="PANTHER" id="PTHR30055">
    <property type="entry name" value="HTH-TYPE TRANSCRIPTIONAL REGULATOR RUTR"/>
    <property type="match status" value="1"/>
</dbReference>
<evidence type="ECO:0000313" key="4">
    <source>
        <dbReference type="EMBL" id="PWF26989.1"/>
    </source>
</evidence>
<dbReference type="EMBL" id="QETB01000001">
    <property type="protein sequence ID" value="PWF26989.1"/>
    <property type="molecule type" value="Genomic_DNA"/>
</dbReference>
<dbReference type="Pfam" id="PF00440">
    <property type="entry name" value="TetR_N"/>
    <property type="match status" value="1"/>
</dbReference>
<keyword evidence="1 2" id="KW-0238">DNA-binding</keyword>
<proteinExistence type="predicted"/>
<dbReference type="OrthoDB" id="4709704at2"/>
<dbReference type="GO" id="GO:0000976">
    <property type="term" value="F:transcription cis-regulatory region binding"/>
    <property type="evidence" value="ECO:0007669"/>
    <property type="project" value="TreeGrafter"/>
</dbReference>
<dbReference type="InterPro" id="IPR050109">
    <property type="entry name" value="HTH-type_TetR-like_transc_reg"/>
</dbReference>
<name>A0A2V1KC56_9ACTO</name>
<comment type="caution">
    <text evidence="4">The sequence shown here is derived from an EMBL/GenBank/DDBJ whole genome shotgun (WGS) entry which is preliminary data.</text>
</comment>
<organism evidence="4 5">
    <name type="scientific">Ancrocorticia populi</name>
    <dbReference type="NCBI Taxonomy" id="2175228"/>
    <lineage>
        <taxon>Bacteria</taxon>
        <taxon>Bacillati</taxon>
        <taxon>Actinomycetota</taxon>
        <taxon>Actinomycetes</taxon>
        <taxon>Actinomycetales</taxon>
        <taxon>Actinomycetaceae</taxon>
        <taxon>Ancrocorticia</taxon>
    </lineage>
</organism>